<evidence type="ECO:0000313" key="5">
    <source>
        <dbReference type="Proteomes" id="UP000076962"/>
    </source>
</evidence>
<comment type="caution">
    <text evidence="4">The sequence shown here is derived from an EMBL/GenBank/DDBJ whole genome shotgun (WGS) entry which is preliminary data.</text>
</comment>
<keyword evidence="5" id="KW-1185">Reference proteome</keyword>
<dbReference type="Pfam" id="PF25917">
    <property type="entry name" value="BSH_RND"/>
    <property type="match status" value="1"/>
</dbReference>
<feature type="domain" description="Multidrug resistance protein MdtA-like barrel-sandwich hybrid" evidence="3">
    <location>
        <begin position="85"/>
        <end position="123"/>
    </location>
</feature>
<dbReference type="Proteomes" id="UP000076962">
    <property type="component" value="Unassembled WGS sequence"/>
</dbReference>
<dbReference type="GO" id="GO:0005886">
    <property type="term" value="C:plasma membrane"/>
    <property type="evidence" value="ECO:0007669"/>
    <property type="project" value="TreeGrafter"/>
</dbReference>
<sequence length="155" mass="17155">MITTLRLAKYLNMENNMTIHCSSAELRLAKYLSPILAVALTLAGCSQQSAPPPPPPPPQVTVATPLVKAVTDWDEYTGRLASVKSVEIRARVSGYLESVHFRDGAIVKKGKLLFVIDPRPYQAVLDEQQAALNQAQVRLDLTKKELTRAQRLFKS</sequence>
<dbReference type="PANTHER" id="PTHR30158">
    <property type="entry name" value="ACRA/E-RELATED COMPONENT OF DRUG EFFLUX TRANSPORTER"/>
    <property type="match status" value="1"/>
</dbReference>
<protein>
    <submittedName>
        <fullName evidence="4">Efflux transporter, RND family, MFP subunit</fullName>
    </submittedName>
</protein>
<accession>A0A176S4R9</accession>
<gene>
    <name evidence="4" type="ORF">THIOM_001176</name>
</gene>
<reference evidence="4 5" key="1">
    <citation type="submission" date="2016-05" db="EMBL/GenBank/DDBJ databases">
        <title>Single-cell genome of chain-forming Candidatus Thiomargarita nelsonii and comparison to other large sulfur-oxidizing bacteria.</title>
        <authorList>
            <person name="Winkel M."/>
            <person name="Salman V."/>
            <person name="Woyke T."/>
            <person name="Schulz-Vogt H."/>
            <person name="Richter M."/>
            <person name="Flood B."/>
            <person name="Bailey J."/>
            <person name="Amann R."/>
            <person name="Mussmann M."/>
        </authorList>
    </citation>
    <scope>NUCLEOTIDE SEQUENCE [LARGE SCALE GENOMIC DNA]</scope>
    <source>
        <strain evidence="4 5">THI036</strain>
    </source>
</reference>
<dbReference type="PANTHER" id="PTHR30158:SF10">
    <property type="entry name" value="CATION EFFLUX PUMP"/>
    <property type="match status" value="1"/>
</dbReference>
<evidence type="ECO:0000313" key="4">
    <source>
        <dbReference type="EMBL" id="OAD23000.1"/>
    </source>
</evidence>
<evidence type="ECO:0000259" key="3">
    <source>
        <dbReference type="Pfam" id="PF25917"/>
    </source>
</evidence>
<dbReference type="GO" id="GO:0046677">
    <property type="term" value="P:response to antibiotic"/>
    <property type="evidence" value="ECO:0007669"/>
    <property type="project" value="TreeGrafter"/>
</dbReference>
<dbReference type="EMBL" id="LUTY01000613">
    <property type="protein sequence ID" value="OAD23000.1"/>
    <property type="molecule type" value="Genomic_DNA"/>
</dbReference>
<feature type="coiled-coil region" evidence="2">
    <location>
        <begin position="125"/>
        <end position="152"/>
    </location>
</feature>
<dbReference type="Gene3D" id="1.10.287.470">
    <property type="entry name" value="Helix hairpin bin"/>
    <property type="match status" value="1"/>
</dbReference>
<organism evidence="4 5">
    <name type="scientific">Candidatus Thiomargarita nelsonii</name>
    <dbReference type="NCBI Taxonomy" id="1003181"/>
    <lineage>
        <taxon>Bacteria</taxon>
        <taxon>Pseudomonadati</taxon>
        <taxon>Pseudomonadota</taxon>
        <taxon>Gammaproteobacteria</taxon>
        <taxon>Thiotrichales</taxon>
        <taxon>Thiotrichaceae</taxon>
        <taxon>Thiomargarita</taxon>
    </lineage>
</organism>
<dbReference type="InterPro" id="IPR058625">
    <property type="entry name" value="MdtA-like_BSH"/>
</dbReference>
<feature type="non-terminal residue" evidence="4">
    <location>
        <position position="155"/>
    </location>
</feature>
<keyword evidence="2" id="KW-0175">Coiled coil</keyword>
<dbReference type="SUPFAM" id="SSF111369">
    <property type="entry name" value="HlyD-like secretion proteins"/>
    <property type="match status" value="1"/>
</dbReference>
<evidence type="ECO:0000256" key="2">
    <source>
        <dbReference type="SAM" id="Coils"/>
    </source>
</evidence>
<dbReference type="AlphaFoldDB" id="A0A176S4R9"/>
<dbReference type="Gene3D" id="2.40.50.100">
    <property type="match status" value="1"/>
</dbReference>
<evidence type="ECO:0000256" key="1">
    <source>
        <dbReference type="ARBA" id="ARBA00009477"/>
    </source>
</evidence>
<comment type="similarity">
    <text evidence="1">Belongs to the membrane fusion protein (MFP) (TC 8.A.1) family.</text>
</comment>
<proteinExistence type="inferred from homology"/>
<name>A0A176S4R9_9GAMM</name>